<dbReference type="Proteomes" id="UP000007266">
    <property type="component" value="Linkage group 4"/>
</dbReference>
<reference evidence="2 3" key="2">
    <citation type="journal article" date="2010" name="Nucleic Acids Res.">
        <title>BeetleBase in 2010: revisions to provide comprehensive genomic information for Tribolium castaneum.</title>
        <authorList>
            <person name="Kim H.S."/>
            <person name="Murphy T."/>
            <person name="Xia J."/>
            <person name="Caragea D."/>
            <person name="Park Y."/>
            <person name="Beeman R.W."/>
            <person name="Lorenzen M.D."/>
            <person name="Butcher S."/>
            <person name="Manak J.R."/>
            <person name="Brown S.J."/>
        </authorList>
    </citation>
    <scope>GENOME REANNOTATION</scope>
    <source>
        <strain evidence="2 3">Georgia GA2</strain>
    </source>
</reference>
<feature type="transmembrane region" description="Helical" evidence="1">
    <location>
        <begin position="6"/>
        <end position="31"/>
    </location>
</feature>
<accession>A0A139WJX9</accession>
<dbReference type="AlphaFoldDB" id="A0A139WJX9"/>
<evidence type="ECO:0000256" key="1">
    <source>
        <dbReference type="SAM" id="Phobius"/>
    </source>
</evidence>
<keyword evidence="1" id="KW-1133">Transmembrane helix</keyword>
<organism evidence="2 3">
    <name type="scientific">Tribolium castaneum</name>
    <name type="common">Red flour beetle</name>
    <dbReference type="NCBI Taxonomy" id="7070"/>
    <lineage>
        <taxon>Eukaryota</taxon>
        <taxon>Metazoa</taxon>
        <taxon>Ecdysozoa</taxon>
        <taxon>Arthropoda</taxon>
        <taxon>Hexapoda</taxon>
        <taxon>Insecta</taxon>
        <taxon>Pterygota</taxon>
        <taxon>Neoptera</taxon>
        <taxon>Endopterygota</taxon>
        <taxon>Coleoptera</taxon>
        <taxon>Polyphaga</taxon>
        <taxon>Cucujiformia</taxon>
        <taxon>Tenebrionidae</taxon>
        <taxon>Tenebrionidae incertae sedis</taxon>
        <taxon>Tribolium</taxon>
    </lineage>
</organism>
<proteinExistence type="predicted"/>
<evidence type="ECO:0000313" key="3">
    <source>
        <dbReference type="Proteomes" id="UP000007266"/>
    </source>
</evidence>
<keyword evidence="1" id="KW-0472">Membrane</keyword>
<dbReference type="InParanoid" id="A0A139WJX9"/>
<keyword evidence="1" id="KW-0812">Transmembrane</keyword>
<keyword evidence="3" id="KW-1185">Reference proteome</keyword>
<name>A0A139WJX9_TRICA</name>
<dbReference type="EMBL" id="KQ971338">
    <property type="protein sequence ID" value="KYB28141.1"/>
    <property type="molecule type" value="Genomic_DNA"/>
</dbReference>
<sequence>MWLLVLLFFISFLASFVLTLLLAFCIFAFFVKDKLKRRNSDETTKDVFEAKVRELISPSESDDESSED</sequence>
<protein>
    <submittedName>
        <fullName evidence="2">Uncharacterized protein</fullName>
    </submittedName>
</protein>
<evidence type="ECO:0000313" key="2">
    <source>
        <dbReference type="EMBL" id="KYB28141.1"/>
    </source>
</evidence>
<reference evidence="2 3" key="1">
    <citation type="journal article" date="2008" name="Nature">
        <title>The genome of the model beetle and pest Tribolium castaneum.</title>
        <authorList>
            <consortium name="Tribolium Genome Sequencing Consortium"/>
            <person name="Richards S."/>
            <person name="Gibbs R.A."/>
            <person name="Weinstock G.M."/>
            <person name="Brown S.J."/>
            <person name="Denell R."/>
            <person name="Beeman R.W."/>
            <person name="Gibbs R."/>
            <person name="Beeman R.W."/>
            <person name="Brown S.J."/>
            <person name="Bucher G."/>
            <person name="Friedrich M."/>
            <person name="Grimmelikhuijzen C.J."/>
            <person name="Klingler M."/>
            <person name="Lorenzen M."/>
            <person name="Richards S."/>
            <person name="Roth S."/>
            <person name="Schroder R."/>
            <person name="Tautz D."/>
            <person name="Zdobnov E.M."/>
            <person name="Muzny D."/>
            <person name="Gibbs R.A."/>
            <person name="Weinstock G.M."/>
            <person name="Attaway T."/>
            <person name="Bell S."/>
            <person name="Buhay C.J."/>
            <person name="Chandrabose M.N."/>
            <person name="Chavez D."/>
            <person name="Clerk-Blankenburg K.P."/>
            <person name="Cree A."/>
            <person name="Dao M."/>
            <person name="Davis C."/>
            <person name="Chacko J."/>
            <person name="Dinh H."/>
            <person name="Dugan-Rocha S."/>
            <person name="Fowler G."/>
            <person name="Garner T.T."/>
            <person name="Garnes J."/>
            <person name="Gnirke A."/>
            <person name="Hawes A."/>
            <person name="Hernandez J."/>
            <person name="Hines S."/>
            <person name="Holder M."/>
            <person name="Hume J."/>
            <person name="Jhangiani S.N."/>
            <person name="Joshi V."/>
            <person name="Khan Z.M."/>
            <person name="Jackson L."/>
            <person name="Kovar C."/>
            <person name="Kowis A."/>
            <person name="Lee S."/>
            <person name="Lewis L.R."/>
            <person name="Margolis J."/>
            <person name="Morgan M."/>
            <person name="Nazareth L.V."/>
            <person name="Nguyen N."/>
            <person name="Okwuonu G."/>
            <person name="Parker D."/>
            <person name="Richards S."/>
            <person name="Ruiz S.J."/>
            <person name="Santibanez J."/>
            <person name="Savard J."/>
            <person name="Scherer S.E."/>
            <person name="Schneider B."/>
            <person name="Sodergren E."/>
            <person name="Tautz D."/>
            <person name="Vattahil S."/>
            <person name="Villasana D."/>
            <person name="White C.S."/>
            <person name="Wright R."/>
            <person name="Park Y."/>
            <person name="Beeman R.W."/>
            <person name="Lord J."/>
            <person name="Oppert B."/>
            <person name="Lorenzen M."/>
            <person name="Brown S."/>
            <person name="Wang L."/>
            <person name="Savard J."/>
            <person name="Tautz D."/>
            <person name="Richards S."/>
            <person name="Weinstock G."/>
            <person name="Gibbs R.A."/>
            <person name="Liu Y."/>
            <person name="Worley K."/>
            <person name="Weinstock G."/>
            <person name="Elsik C.G."/>
            <person name="Reese J.T."/>
            <person name="Elhaik E."/>
            <person name="Landan G."/>
            <person name="Graur D."/>
            <person name="Arensburger P."/>
            <person name="Atkinson P."/>
            <person name="Beeman R.W."/>
            <person name="Beidler J."/>
            <person name="Brown S.J."/>
            <person name="Demuth J.P."/>
            <person name="Drury D.W."/>
            <person name="Du Y.Z."/>
            <person name="Fujiwara H."/>
            <person name="Lorenzen M."/>
            <person name="Maselli V."/>
            <person name="Osanai M."/>
            <person name="Park Y."/>
            <person name="Robertson H.M."/>
            <person name="Tu Z."/>
            <person name="Wang J.J."/>
            <person name="Wang S."/>
            <person name="Richards S."/>
            <person name="Song H."/>
            <person name="Zhang L."/>
            <person name="Sodergren E."/>
            <person name="Werner D."/>
            <person name="Stanke M."/>
            <person name="Morgenstern B."/>
            <person name="Solovyev V."/>
            <person name="Kosarev P."/>
            <person name="Brown G."/>
            <person name="Chen H.C."/>
            <person name="Ermolaeva O."/>
            <person name="Hlavina W."/>
            <person name="Kapustin Y."/>
            <person name="Kiryutin B."/>
            <person name="Kitts P."/>
            <person name="Maglott D."/>
            <person name="Pruitt K."/>
            <person name="Sapojnikov V."/>
            <person name="Souvorov A."/>
            <person name="Mackey A.J."/>
            <person name="Waterhouse R.M."/>
            <person name="Wyder S."/>
            <person name="Zdobnov E.M."/>
            <person name="Zdobnov E.M."/>
            <person name="Wyder S."/>
            <person name="Kriventseva E.V."/>
            <person name="Kadowaki T."/>
            <person name="Bork P."/>
            <person name="Aranda M."/>
            <person name="Bao R."/>
            <person name="Beermann A."/>
            <person name="Berns N."/>
            <person name="Bolognesi R."/>
            <person name="Bonneton F."/>
            <person name="Bopp D."/>
            <person name="Brown S.J."/>
            <person name="Bucher G."/>
            <person name="Butts T."/>
            <person name="Chaumot A."/>
            <person name="Denell R.E."/>
            <person name="Ferrier D.E."/>
            <person name="Friedrich M."/>
            <person name="Gordon C.M."/>
            <person name="Jindra M."/>
            <person name="Klingler M."/>
            <person name="Lan Q."/>
            <person name="Lattorff H.M."/>
            <person name="Laudet V."/>
            <person name="von Levetsow C."/>
            <person name="Liu Z."/>
            <person name="Lutz R."/>
            <person name="Lynch J.A."/>
            <person name="da Fonseca R.N."/>
            <person name="Posnien N."/>
            <person name="Reuter R."/>
            <person name="Roth S."/>
            <person name="Savard J."/>
            <person name="Schinko J.B."/>
            <person name="Schmitt C."/>
            <person name="Schoppmeier M."/>
            <person name="Schroder R."/>
            <person name="Shippy T.D."/>
            <person name="Simonnet F."/>
            <person name="Marques-Souza H."/>
            <person name="Tautz D."/>
            <person name="Tomoyasu Y."/>
            <person name="Trauner J."/>
            <person name="Van der Zee M."/>
            <person name="Vervoort M."/>
            <person name="Wittkopp N."/>
            <person name="Wimmer E.A."/>
            <person name="Yang X."/>
            <person name="Jones A.K."/>
            <person name="Sattelle D.B."/>
            <person name="Ebert P.R."/>
            <person name="Nelson D."/>
            <person name="Scott J.G."/>
            <person name="Beeman R.W."/>
            <person name="Muthukrishnan S."/>
            <person name="Kramer K.J."/>
            <person name="Arakane Y."/>
            <person name="Beeman R.W."/>
            <person name="Zhu Q."/>
            <person name="Hogenkamp D."/>
            <person name="Dixit R."/>
            <person name="Oppert B."/>
            <person name="Jiang H."/>
            <person name="Zou Z."/>
            <person name="Marshall J."/>
            <person name="Elpidina E."/>
            <person name="Vinokurov K."/>
            <person name="Oppert C."/>
            <person name="Zou Z."/>
            <person name="Evans J."/>
            <person name="Lu Z."/>
            <person name="Zhao P."/>
            <person name="Sumathipala N."/>
            <person name="Altincicek B."/>
            <person name="Vilcinskas A."/>
            <person name="Williams M."/>
            <person name="Hultmark D."/>
            <person name="Hetru C."/>
            <person name="Jiang H."/>
            <person name="Grimmelikhuijzen C.J."/>
            <person name="Hauser F."/>
            <person name="Cazzamali G."/>
            <person name="Williamson M."/>
            <person name="Park Y."/>
            <person name="Li B."/>
            <person name="Tanaka Y."/>
            <person name="Predel R."/>
            <person name="Neupert S."/>
            <person name="Schachtner J."/>
            <person name="Verleyen P."/>
            <person name="Raible F."/>
            <person name="Bork P."/>
            <person name="Friedrich M."/>
            <person name="Walden K.K."/>
            <person name="Robertson H.M."/>
            <person name="Angeli S."/>
            <person name="Foret S."/>
            <person name="Bucher G."/>
            <person name="Schuetz S."/>
            <person name="Maleszka R."/>
            <person name="Wimmer E.A."/>
            <person name="Beeman R.W."/>
            <person name="Lorenzen M."/>
            <person name="Tomoyasu Y."/>
            <person name="Miller S.C."/>
            <person name="Grossmann D."/>
            <person name="Bucher G."/>
        </authorList>
    </citation>
    <scope>NUCLEOTIDE SEQUENCE [LARGE SCALE GENOMIC DNA]</scope>
    <source>
        <strain evidence="2 3">Georgia GA2</strain>
    </source>
</reference>
<gene>
    <name evidence="2" type="primary">AUGUSTUS-3.0.2_32898</name>
    <name evidence="2" type="ORF">TcasGA2_TC032898</name>
</gene>